<dbReference type="InterPro" id="IPR002104">
    <property type="entry name" value="Integrase_catalytic"/>
</dbReference>
<keyword evidence="3" id="KW-0233">DNA recombination</keyword>
<protein>
    <submittedName>
        <fullName evidence="5">Site-specific integrase</fullName>
    </submittedName>
</protein>
<dbReference type="RefSeq" id="WP_330436167.1">
    <property type="nucleotide sequence ID" value="NZ_JAZDUF010000009.1"/>
</dbReference>
<dbReference type="Proteomes" id="UP001347146">
    <property type="component" value="Unassembled WGS sequence"/>
</dbReference>
<keyword evidence="2" id="KW-0238">DNA-binding</keyword>
<evidence type="ECO:0000256" key="2">
    <source>
        <dbReference type="ARBA" id="ARBA00023125"/>
    </source>
</evidence>
<dbReference type="Pfam" id="PF00589">
    <property type="entry name" value="Phage_integrase"/>
    <property type="match status" value="1"/>
</dbReference>
<evidence type="ECO:0000256" key="3">
    <source>
        <dbReference type="ARBA" id="ARBA00023172"/>
    </source>
</evidence>
<evidence type="ECO:0000313" key="6">
    <source>
        <dbReference type="Proteomes" id="UP001347146"/>
    </source>
</evidence>
<dbReference type="Gene3D" id="1.10.443.10">
    <property type="entry name" value="Intergrase catalytic core"/>
    <property type="match status" value="1"/>
</dbReference>
<dbReference type="PANTHER" id="PTHR30349">
    <property type="entry name" value="PHAGE INTEGRASE-RELATED"/>
    <property type="match status" value="1"/>
</dbReference>
<dbReference type="Gene3D" id="1.10.150.130">
    <property type="match status" value="1"/>
</dbReference>
<dbReference type="CDD" id="cd01189">
    <property type="entry name" value="INT_ICEBs1_C_like"/>
    <property type="match status" value="1"/>
</dbReference>
<reference evidence="5 6" key="1">
    <citation type="submission" date="2024-01" db="EMBL/GenBank/DDBJ databases">
        <title>Draft genome sequence of Gordonia sp. LSe1-13.</title>
        <authorList>
            <person name="Suphannarot A."/>
            <person name="Mingma R."/>
        </authorList>
    </citation>
    <scope>NUCLEOTIDE SEQUENCE [LARGE SCALE GENOMIC DNA]</scope>
    <source>
        <strain evidence="5 6">LSe1-13</strain>
    </source>
</reference>
<organism evidence="5 6">
    <name type="scientific">Gordonia sesuvii</name>
    <dbReference type="NCBI Taxonomy" id="3116777"/>
    <lineage>
        <taxon>Bacteria</taxon>
        <taxon>Bacillati</taxon>
        <taxon>Actinomycetota</taxon>
        <taxon>Actinomycetes</taxon>
        <taxon>Mycobacteriales</taxon>
        <taxon>Gordoniaceae</taxon>
        <taxon>Gordonia</taxon>
    </lineage>
</organism>
<gene>
    <name evidence="5" type="ORF">VZC37_22945</name>
</gene>
<sequence length="443" mass="47783">MSRREPITRNVSATGVVTYSIRVDVGVDEATGRRVRQRSTHRTLAEARAAYRRISTEVADGRHVVRRRVTVGEFLTSWLDGRRGIRAVTLSGYRSSLSPVIARLGHVELQKLTRRHLDDLVTWRLTEGRASTRPPLSELAATVLECVRAAGPAGVRYGQVKASHGVRGADALRALVDSGHLDRPERGRYVLAAETATARAGVKPYTVVMMLNTLIGALDDAIADGLLDRNVARTVEKPTSTAPTMGHWDRPQLARFAAQVATDRLAACWQLSMLGLRRSELMGVTWSAIDTAAGTLTIRQGRARLGGSGDVLAPPKSARSRRTLALPPDVVAALSALKATQQQERLALGVPWDADGLIVVDEIGDPYRPDRWTEQFQAHAAAAGLPPIRLHDLRHTAATVLLSEGHQVHAVAAWLGHDPAMTLSVYGHALPSATQAAGAALIS</sequence>
<dbReference type="PROSITE" id="PS51898">
    <property type="entry name" value="TYR_RECOMBINASE"/>
    <property type="match status" value="1"/>
</dbReference>
<comment type="similarity">
    <text evidence="1">Belongs to the 'phage' integrase family.</text>
</comment>
<keyword evidence="6" id="KW-1185">Reference proteome</keyword>
<accession>A0ABU7MKB5</accession>
<name>A0ABU7MKB5_9ACTN</name>
<dbReference type="InterPro" id="IPR050090">
    <property type="entry name" value="Tyrosine_recombinase_XerCD"/>
</dbReference>
<dbReference type="PANTHER" id="PTHR30349:SF41">
    <property type="entry name" value="INTEGRASE_RECOMBINASE PROTEIN MJ0367-RELATED"/>
    <property type="match status" value="1"/>
</dbReference>
<comment type="caution">
    <text evidence="5">The sequence shown here is derived from an EMBL/GenBank/DDBJ whole genome shotgun (WGS) entry which is preliminary data.</text>
</comment>
<dbReference type="InterPro" id="IPR013762">
    <property type="entry name" value="Integrase-like_cat_sf"/>
</dbReference>
<dbReference type="EMBL" id="JAZDUF010000009">
    <property type="protein sequence ID" value="MEE3853213.1"/>
    <property type="molecule type" value="Genomic_DNA"/>
</dbReference>
<dbReference type="InterPro" id="IPR011010">
    <property type="entry name" value="DNA_brk_join_enz"/>
</dbReference>
<evidence type="ECO:0000313" key="5">
    <source>
        <dbReference type="EMBL" id="MEE3853213.1"/>
    </source>
</evidence>
<proteinExistence type="inferred from homology"/>
<dbReference type="InterPro" id="IPR010998">
    <property type="entry name" value="Integrase_recombinase_N"/>
</dbReference>
<dbReference type="SUPFAM" id="SSF56349">
    <property type="entry name" value="DNA breaking-rejoining enzymes"/>
    <property type="match status" value="1"/>
</dbReference>
<feature type="domain" description="Tyr recombinase" evidence="4">
    <location>
        <begin position="243"/>
        <end position="441"/>
    </location>
</feature>
<evidence type="ECO:0000256" key="1">
    <source>
        <dbReference type="ARBA" id="ARBA00008857"/>
    </source>
</evidence>
<evidence type="ECO:0000259" key="4">
    <source>
        <dbReference type="PROSITE" id="PS51898"/>
    </source>
</evidence>